<comment type="caution">
    <text evidence="3">The sequence shown here is derived from an EMBL/GenBank/DDBJ whole genome shotgun (WGS) entry which is preliminary data.</text>
</comment>
<feature type="transmembrane region" description="Helical" evidence="1">
    <location>
        <begin position="47"/>
        <end position="66"/>
    </location>
</feature>
<dbReference type="InterPro" id="IPR058464">
    <property type="entry name" value="DUF8151"/>
</dbReference>
<keyword evidence="4" id="KW-1185">Reference proteome</keyword>
<evidence type="ECO:0000313" key="3">
    <source>
        <dbReference type="EMBL" id="MFD1527439.1"/>
    </source>
</evidence>
<dbReference type="EMBL" id="JBHUDH010000194">
    <property type="protein sequence ID" value="MFD1527439.1"/>
    <property type="molecule type" value="Genomic_DNA"/>
</dbReference>
<evidence type="ECO:0000256" key="1">
    <source>
        <dbReference type="SAM" id="Phobius"/>
    </source>
</evidence>
<evidence type="ECO:0000259" key="2">
    <source>
        <dbReference type="Pfam" id="PF26478"/>
    </source>
</evidence>
<dbReference type="Pfam" id="PF26478">
    <property type="entry name" value="DUF8151"/>
    <property type="match status" value="1"/>
</dbReference>
<name>A0ABD6BAN4_9EURY</name>
<feature type="domain" description="DUF8151" evidence="2">
    <location>
        <begin position="1"/>
        <end position="78"/>
    </location>
</feature>
<gene>
    <name evidence="3" type="ORF">ACFR9S_14225</name>
</gene>
<keyword evidence="1" id="KW-0472">Membrane</keyword>
<keyword evidence="1" id="KW-0812">Transmembrane</keyword>
<proteinExistence type="predicted"/>
<dbReference type="RefSeq" id="WP_379732028.1">
    <property type="nucleotide sequence ID" value="NZ_JBHSWZ010000187.1"/>
</dbReference>
<evidence type="ECO:0000313" key="4">
    <source>
        <dbReference type="Proteomes" id="UP001597111"/>
    </source>
</evidence>
<sequence length="80" mass="8165">MASGIPEMAIEIGTLLAYAALSGVLTYAGVLSEQSAVETFAGGPTPLAVWFLVLGAAAIYGGVVLVGRELFVVRLLALLN</sequence>
<dbReference type="Proteomes" id="UP001597111">
    <property type="component" value="Unassembled WGS sequence"/>
</dbReference>
<keyword evidence="1" id="KW-1133">Transmembrane helix</keyword>
<accession>A0ABD6BAN4</accession>
<reference evidence="3 4" key="1">
    <citation type="journal article" date="2019" name="Int. J. Syst. Evol. Microbiol.">
        <title>The Global Catalogue of Microorganisms (GCM) 10K type strain sequencing project: providing services to taxonomists for standard genome sequencing and annotation.</title>
        <authorList>
            <consortium name="The Broad Institute Genomics Platform"/>
            <consortium name="The Broad Institute Genome Sequencing Center for Infectious Disease"/>
            <person name="Wu L."/>
            <person name="Ma J."/>
        </authorList>
    </citation>
    <scope>NUCLEOTIDE SEQUENCE [LARGE SCALE GENOMIC DNA]</scope>
    <source>
        <strain evidence="3 4">CGMCC 1.12285</strain>
    </source>
</reference>
<organism evidence="3 4">
    <name type="scientific">Halolamina salina</name>
    <dbReference type="NCBI Taxonomy" id="1220023"/>
    <lineage>
        <taxon>Archaea</taxon>
        <taxon>Methanobacteriati</taxon>
        <taxon>Methanobacteriota</taxon>
        <taxon>Stenosarchaea group</taxon>
        <taxon>Halobacteria</taxon>
        <taxon>Halobacteriales</taxon>
        <taxon>Haloferacaceae</taxon>
    </lineage>
</organism>
<dbReference type="AlphaFoldDB" id="A0ABD6BAN4"/>
<feature type="transmembrane region" description="Helical" evidence="1">
    <location>
        <begin position="12"/>
        <end position="32"/>
    </location>
</feature>
<protein>
    <recommendedName>
        <fullName evidence="2">DUF8151 domain-containing protein</fullName>
    </recommendedName>
</protein>